<dbReference type="InterPro" id="IPR021778">
    <property type="entry name" value="Se/S_carrier-like"/>
</dbReference>
<comment type="caution">
    <text evidence="2">The sequence shown here is derived from an EMBL/GenBank/DDBJ whole genome shotgun (WGS) entry which is preliminary data.</text>
</comment>
<reference evidence="2" key="2">
    <citation type="journal article" date="2021" name="PeerJ">
        <title>Extensive microbial diversity within the chicken gut microbiome revealed by metagenomics and culture.</title>
        <authorList>
            <person name="Gilroy R."/>
            <person name="Ravi A."/>
            <person name="Getino M."/>
            <person name="Pursley I."/>
            <person name="Horton D.L."/>
            <person name="Alikhan N.F."/>
            <person name="Baker D."/>
            <person name="Gharbi K."/>
            <person name="Hall N."/>
            <person name="Watson M."/>
            <person name="Adriaenssens E.M."/>
            <person name="Foster-Nyarko E."/>
            <person name="Jarju S."/>
            <person name="Secka A."/>
            <person name="Antonio M."/>
            <person name="Oren A."/>
            <person name="Chaudhuri R.R."/>
            <person name="La Ragione R."/>
            <person name="Hildebrand F."/>
            <person name="Pallen M.J."/>
        </authorList>
    </citation>
    <scope>NUCLEOTIDE SEQUENCE</scope>
    <source>
        <strain evidence="2">ChiGjej1B1-2707</strain>
    </source>
</reference>
<accession>A0A9D1A0J5</accession>
<proteinExistence type="predicted"/>
<dbReference type="AlphaFoldDB" id="A0A9D1A0J5"/>
<gene>
    <name evidence="2" type="ORF">IAA69_04145</name>
</gene>
<protein>
    <submittedName>
        <fullName evidence="2">DUF3343 domain-containing protein</fullName>
    </submittedName>
</protein>
<sequence>MTSEKAGGKVENGAWYALVESATEGFAAYQKLRAEGFSVRIAPAPRGVQACCGMSIVFGDEAEVERARKYAAKEALAVTEFVRVESAPDPRRDRFC</sequence>
<evidence type="ECO:0000313" key="3">
    <source>
        <dbReference type="Proteomes" id="UP000824261"/>
    </source>
</evidence>
<evidence type="ECO:0000259" key="1">
    <source>
        <dbReference type="Pfam" id="PF11823"/>
    </source>
</evidence>
<dbReference type="Proteomes" id="UP000824261">
    <property type="component" value="Unassembled WGS sequence"/>
</dbReference>
<feature type="domain" description="Putative Se/S carrier protein-like" evidence="1">
    <location>
        <begin position="16"/>
        <end position="82"/>
    </location>
</feature>
<dbReference type="EMBL" id="DVGB01000051">
    <property type="protein sequence ID" value="HIR01433.1"/>
    <property type="molecule type" value="Genomic_DNA"/>
</dbReference>
<name>A0A9D1A0J5_9ACTN</name>
<dbReference type="Pfam" id="PF11823">
    <property type="entry name" value="Se_S_carrier"/>
    <property type="match status" value="1"/>
</dbReference>
<reference evidence="2" key="1">
    <citation type="submission" date="2020-10" db="EMBL/GenBank/DDBJ databases">
        <authorList>
            <person name="Gilroy R."/>
        </authorList>
    </citation>
    <scope>NUCLEOTIDE SEQUENCE</scope>
    <source>
        <strain evidence="2">ChiGjej1B1-2707</strain>
    </source>
</reference>
<organism evidence="2 3">
    <name type="scientific">Candidatus Aveggerthella stercoripullorum</name>
    <dbReference type="NCBI Taxonomy" id="2840688"/>
    <lineage>
        <taxon>Bacteria</taxon>
        <taxon>Bacillati</taxon>
        <taxon>Actinomycetota</taxon>
        <taxon>Coriobacteriia</taxon>
        <taxon>Eggerthellales</taxon>
        <taxon>Eggerthellaceae</taxon>
        <taxon>Eggerthellaceae incertae sedis</taxon>
        <taxon>Candidatus Aveggerthella</taxon>
    </lineage>
</organism>
<evidence type="ECO:0000313" key="2">
    <source>
        <dbReference type="EMBL" id="HIR01433.1"/>
    </source>
</evidence>